<comment type="pathway">
    <text evidence="2 7">Metabolic intermediate biosynthesis; chorismate biosynthesis; chorismate from D-erythrose 4-phosphate and phosphoenolpyruvate: step 3/7.</text>
</comment>
<keyword evidence="6 7" id="KW-0456">Lyase</keyword>
<dbReference type="EMBL" id="DWUP01000099">
    <property type="protein sequence ID" value="HJD53030.1"/>
    <property type="molecule type" value="Genomic_DNA"/>
</dbReference>
<dbReference type="NCBIfam" id="NF003807">
    <property type="entry name" value="PRK05395.1-4"/>
    <property type="match status" value="1"/>
</dbReference>
<dbReference type="Pfam" id="PF01220">
    <property type="entry name" value="DHquinase_II"/>
    <property type="match status" value="1"/>
</dbReference>
<evidence type="ECO:0000256" key="5">
    <source>
        <dbReference type="ARBA" id="ARBA00012060"/>
    </source>
</evidence>
<feature type="active site" description="Proton donor" evidence="7 8">
    <location>
        <position position="100"/>
    </location>
</feature>
<feature type="active site" description="Proton acceptor" evidence="7 8">
    <location>
        <position position="23"/>
    </location>
</feature>
<keyword evidence="7" id="KW-0028">Amino-acid biosynthesis</keyword>
<dbReference type="PANTHER" id="PTHR21272:SF3">
    <property type="entry name" value="CATABOLIC 3-DEHYDROQUINASE"/>
    <property type="match status" value="1"/>
</dbReference>
<comment type="function">
    <text evidence="7">Catalyzes a trans-dehydration via an enolate intermediate.</text>
</comment>
<reference evidence="11" key="1">
    <citation type="journal article" date="2021" name="PeerJ">
        <title>Extensive microbial diversity within the chicken gut microbiome revealed by metagenomics and culture.</title>
        <authorList>
            <person name="Gilroy R."/>
            <person name="Ravi A."/>
            <person name="Getino M."/>
            <person name="Pursley I."/>
            <person name="Horton D.L."/>
            <person name="Alikhan N.F."/>
            <person name="Baker D."/>
            <person name="Gharbi K."/>
            <person name="Hall N."/>
            <person name="Watson M."/>
            <person name="Adriaenssens E.M."/>
            <person name="Foster-Nyarko E."/>
            <person name="Jarju S."/>
            <person name="Secka A."/>
            <person name="Antonio M."/>
            <person name="Oren A."/>
            <person name="Chaudhuri R.R."/>
            <person name="La Ragione R."/>
            <person name="Hildebrand F."/>
            <person name="Pallen M.J."/>
        </authorList>
    </citation>
    <scope>NUCLEOTIDE SEQUENCE</scope>
    <source>
        <strain evidence="11">MalCec1-1739</strain>
    </source>
</reference>
<dbReference type="Proteomes" id="UP000787625">
    <property type="component" value="Unassembled WGS sequence"/>
</dbReference>
<dbReference type="EC" id="4.2.1.10" evidence="5 7"/>
<sequence>MRKLLIINGPNLNLIGVREPSVYGTTSIKEYINSLKTMFDGVCLIDEYQSNHEGAIIDTLQIAGDSGYEAIILNAGGYSHTSVAIRDAIAAIDIPVIEVHISNIFAREDFRHTSVISPVCHGIISGFGLMSYELAIRSLI</sequence>
<evidence type="ECO:0000256" key="3">
    <source>
        <dbReference type="ARBA" id="ARBA00011037"/>
    </source>
</evidence>
<dbReference type="GO" id="GO:0009423">
    <property type="term" value="P:chorismate biosynthetic process"/>
    <property type="evidence" value="ECO:0007669"/>
    <property type="project" value="UniProtKB-UniRule"/>
</dbReference>
<feature type="binding site" evidence="7 9">
    <location>
        <position position="87"/>
    </location>
    <ligand>
        <name>substrate</name>
    </ligand>
</feature>
<comment type="similarity">
    <text evidence="3 7">Belongs to the type-II 3-dehydroquinase family.</text>
</comment>
<feature type="site" description="Transition state stabilizer" evidence="7 10">
    <location>
        <position position="18"/>
    </location>
</feature>
<dbReference type="NCBIfam" id="NF003806">
    <property type="entry name" value="PRK05395.1-3"/>
    <property type="match status" value="1"/>
</dbReference>
<feature type="binding site" evidence="7 9">
    <location>
        <begin position="101"/>
        <end position="102"/>
    </location>
    <ligand>
        <name>substrate</name>
    </ligand>
</feature>
<evidence type="ECO:0000256" key="9">
    <source>
        <dbReference type="PIRSR" id="PIRSR001399-2"/>
    </source>
</evidence>
<reference evidence="11" key="2">
    <citation type="submission" date="2021-04" db="EMBL/GenBank/DDBJ databases">
        <authorList>
            <person name="Gilroy R."/>
        </authorList>
    </citation>
    <scope>NUCLEOTIDE SEQUENCE</scope>
    <source>
        <strain evidence="11">MalCec1-1739</strain>
    </source>
</reference>
<evidence type="ECO:0000256" key="6">
    <source>
        <dbReference type="ARBA" id="ARBA00023239"/>
    </source>
</evidence>
<feature type="binding site" evidence="7 9">
    <location>
        <position position="74"/>
    </location>
    <ligand>
        <name>substrate</name>
    </ligand>
</feature>
<dbReference type="PIRSF" id="PIRSF001399">
    <property type="entry name" value="DHquinase_II"/>
    <property type="match status" value="1"/>
</dbReference>
<organism evidence="11 12">
    <name type="scientific">Candidatus Avibacteroides avistercoris</name>
    <dbReference type="NCBI Taxonomy" id="2840690"/>
    <lineage>
        <taxon>Bacteria</taxon>
        <taxon>Pseudomonadati</taxon>
        <taxon>Bacteroidota</taxon>
        <taxon>Bacteroidia</taxon>
        <taxon>Bacteroidales</taxon>
        <taxon>Bacteroidaceae</taxon>
        <taxon>Bacteroidaceae incertae sedis</taxon>
        <taxon>Candidatus Avibacteroides</taxon>
    </lineage>
</organism>
<dbReference type="InterPro" id="IPR036441">
    <property type="entry name" value="DHquinase_II_sf"/>
</dbReference>
<feature type="binding site" evidence="7 9">
    <location>
        <position position="111"/>
    </location>
    <ligand>
        <name>substrate</name>
    </ligand>
</feature>
<dbReference type="NCBIfam" id="NF003805">
    <property type="entry name" value="PRK05395.1-2"/>
    <property type="match status" value="1"/>
</dbReference>
<dbReference type="PANTHER" id="PTHR21272">
    <property type="entry name" value="CATABOLIC 3-DEHYDROQUINASE"/>
    <property type="match status" value="1"/>
</dbReference>
<dbReference type="CDD" id="cd00466">
    <property type="entry name" value="DHQase_II"/>
    <property type="match status" value="1"/>
</dbReference>
<name>A0A9D2ZU59_9BACT</name>
<evidence type="ECO:0000256" key="8">
    <source>
        <dbReference type="PIRSR" id="PIRSR001399-1"/>
    </source>
</evidence>
<dbReference type="Gene3D" id="3.40.50.9100">
    <property type="entry name" value="Dehydroquinase, class II"/>
    <property type="match status" value="1"/>
</dbReference>
<dbReference type="GO" id="GO:0008652">
    <property type="term" value="P:amino acid biosynthetic process"/>
    <property type="evidence" value="ECO:0007669"/>
    <property type="project" value="UniProtKB-KW"/>
</dbReference>
<accession>A0A9D2ZU59</accession>
<evidence type="ECO:0000313" key="11">
    <source>
        <dbReference type="EMBL" id="HJD53030.1"/>
    </source>
</evidence>
<feature type="binding site" evidence="7 9">
    <location>
        <position position="80"/>
    </location>
    <ligand>
        <name>substrate</name>
    </ligand>
</feature>
<dbReference type="NCBIfam" id="TIGR01088">
    <property type="entry name" value="aroQ"/>
    <property type="match status" value="1"/>
</dbReference>
<evidence type="ECO:0000256" key="2">
    <source>
        <dbReference type="ARBA" id="ARBA00004902"/>
    </source>
</evidence>
<dbReference type="InterPro" id="IPR001874">
    <property type="entry name" value="DHquinase_II"/>
</dbReference>
<dbReference type="AlphaFoldDB" id="A0A9D2ZU59"/>
<dbReference type="HAMAP" id="MF_00169">
    <property type="entry name" value="AroQ"/>
    <property type="match status" value="1"/>
</dbReference>
<proteinExistence type="inferred from homology"/>
<dbReference type="SUPFAM" id="SSF52304">
    <property type="entry name" value="Type II 3-dehydroquinate dehydratase"/>
    <property type="match status" value="1"/>
</dbReference>
<keyword evidence="7" id="KW-0057">Aromatic amino acid biosynthesis</keyword>
<evidence type="ECO:0000313" key="12">
    <source>
        <dbReference type="Proteomes" id="UP000787625"/>
    </source>
</evidence>
<evidence type="ECO:0000256" key="10">
    <source>
        <dbReference type="PIRSR" id="PIRSR001399-3"/>
    </source>
</evidence>
<comment type="caution">
    <text evidence="11">The sequence shown here is derived from an EMBL/GenBank/DDBJ whole genome shotgun (WGS) entry which is preliminary data.</text>
</comment>
<comment type="catalytic activity">
    <reaction evidence="1 7">
        <text>3-dehydroquinate = 3-dehydroshikimate + H2O</text>
        <dbReference type="Rhea" id="RHEA:21096"/>
        <dbReference type="ChEBI" id="CHEBI:15377"/>
        <dbReference type="ChEBI" id="CHEBI:16630"/>
        <dbReference type="ChEBI" id="CHEBI:32364"/>
        <dbReference type="EC" id="4.2.1.10"/>
    </reaction>
</comment>
<comment type="subunit">
    <text evidence="4 7">Homododecamer.</text>
</comment>
<dbReference type="GO" id="GO:0009073">
    <property type="term" value="P:aromatic amino acid family biosynthetic process"/>
    <property type="evidence" value="ECO:0007669"/>
    <property type="project" value="UniProtKB-KW"/>
</dbReference>
<protein>
    <recommendedName>
        <fullName evidence="5 7">3-dehydroquinate dehydratase</fullName>
        <shortName evidence="7">3-dehydroquinase</shortName>
        <ecNumber evidence="5 7">4.2.1.10</ecNumber>
    </recommendedName>
    <alternativeName>
        <fullName evidence="7">Type II DHQase</fullName>
    </alternativeName>
</protein>
<gene>
    <name evidence="7 11" type="primary">aroQ</name>
    <name evidence="11" type="ORF">IAA93_04820</name>
</gene>
<evidence type="ECO:0000256" key="1">
    <source>
        <dbReference type="ARBA" id="ARBA00001864"/>
    </source>
</evidence>
<dbReference type="GO" id="GO:0019631">
    <property type="term" value="P:quinate catabolic process"/>
    <property type="evidence" value="ECO:0007669"/>
    <property type="project" value="TreeGrafter"/>
</dbReference>
<evidence type="ECO:0000256" key="4">
    <source>
        <dbReference type="ARBA" id="ARBA00011193"/>
    </source>
</evidence>
<dbReference type="GO" id="GO:0003855">
    <property type="term" value="F:3-dehydroquinate dehydratase activity"/>
    <property type="evidence" value="ECO:0007669"/>
    <property type="project" value="UniProtKB-UniRule"/>
</dbReference>
<evidence type="ECO:0000256" key="7">
    <source>
        <dbReference type="HAMAP-Rule" id="MF_00169"/>
    </source>
</evidence>